<keyword evidence="1" id="KW-0175">Coiled coil</keyword>
<sequence>MNINENILNSLFNEFCKEKNKITNLKDVLIDEEYIDFYELEDELDKLEKNLKSMYEVFQQVILNQRNILIPTNINISSEEQFLKIQSEVDEARAELIRYLYTMDKNRKIIAKNNYLNELCDIQVAVETEKRKLFTYEEIMKAHRYTNNKNIKRGYMNESPYAIY</sequence>
<reference evidence="2" key="1">
    <citation type="journal article" date="2021" name="Proc. Natl. Acad. Sci. U.S.A.">
        <title>A Catalog of Tens of Thousands of Viruses from Human Metagenomes Reveals Hidden Associations with Chronic Diseases.</title>
        <authorList>
            <person name="Tisza M.J."/>
            <person name="Buck C.B."/>
        </authorList>
    </citation>
    <scope>NUCLEOTIDE SEQUENCE</scope>
    <source>
        <strain evidence="2">CtWdm1</strain>
    </source>
</reference>
<evidence type="ECO:0000256" key="1">
    <source>
        <dbReference type="SAM" id="Coils"/>
    </source>
</evidence>
<evidence type="ECO:0000313" key="2">
    <source>
        <dbReference type="EMBL" id="DAF43579.1"/>
    </source>
</evidence>
<proteinExistence type="predicted"/>
<organism evidence="2">
    <name type="scientific">Siphoviridae sp. ctWdm1</name>
    <dbReference type="NCBI Taxonomy" id="2827883"/>
    <lineage>
        <taxon>Viruses</taxon>
        <taxon>Duplodnaviria</taxon>
        <taxon>Heunggongvirae</taxon>
        <taxon>Uroviricota</taxon>
        <taxon>Caudoviricetes</taxon>
    </lineage>
</organism>
<protein>
    <submittedName>
        <fullName evidence="2">Uncharacterized protein</fullName>
    </submittedName>
</protein>
<feature type="coiled-coil region" evidence="1">
    <location>
        <begin position="30"/>
        <end position="57"/>
    </location>
</feature>
<name>A0A8S5RYJ0_9CAUD</name>
<accession>A0A8S5RYJ0</accession>
<dbReference type="EMBL" id="BK032509">
    <property type="protein sequence ID" value="DAF43579.1"/>
    <property type="molecule type" value="Genomic_DNA"/>
</dbReference>